<dbReference type="GO" id="GO:0005829">
    <property type="term" value="C:cytosol"/>
    <property type="evidence" value="ECO:0007669"/>
    <property type="project" value="TreeGrafter"/>
</dbReference>
<feature type="binding site" evidence="10">
    <location>
        <position position="110"/>
    </location>
    <ligand>
        <name>Mg(2+)</name>
        <dbReference type="ChEBI" id="CHEBI:18420"/>
    </ligand>
</feature>
<evidence type="ECO:0000256" key="2">
    <source>
        <dbReference type="ARBA" id="ARBA00011738"/>
    </source>
</evidence>
<dbReference type="OrthoDB" id="9807456at2"/>
<dbReference type="HAMAP" id="MF_01405">
    <property type="entry name" value="Non_canon_purine_NTPase"/>
    <property type="match status" value="1"/>
</dbReference>
<dbReference type="GO" id="GO:0000166">
    <property type="term" value="F:nucleotide binding"/>
    <property type="evidence" value="ECO:0007669"/>
    <property type="project" value="UniProtKB-KW"/>
</dbReference>
<dbReference type="GO" id="GO:0009117">
    <property type="term" value="P:nucleotide metabolic process"/>
    <property type="evidence" value="ECO:0007669"/>
    <property type="project" value="UniProtKB-KW"/>
</dbReference>
<keyword evidence="6 10" id="KW-0460">Magnesium</keyword>
<comment type="cofactor">
    <cofactor evidence="10">
        <name>Mg(2+)</name>
        <dbReference type="ChEBI" id="CHEBI:18420"/>
    </cofactor>
    <text evidence="10">Binds 1 Mg(2+) ion per subunit.</text>
</comment>
<evidence type="ECO:0000256" key="1">
    <source>
        <dbReference type="ARBA" id="ARBA00008023"/>
    </source>
</evidence>
<evidence type="ECO:0000313" key="11">
    <source>
        <dbReference type="EMBL" id="TVS85592.1"/>
    </source>
</evidence>
<gene>
    <name evidence="11" type="ORF">FPZ47_19510</name>
</gene>
<comment type="function">
    <text evidence="10">Pyrophosphatase that catalyzes the hydrolysis of nucleoside triphosphates to their monophosphate derivatives, with a high preference for the non-canonical purine nucleotides XTP (xanthosine triphosphate), dITP (deoxyinosine triphosphate) and ITP. Seems to function as a house-cleaning enzyme that removes non-canonical purine nucleotides from the nucleotide pool, thus preventing their incorporation into DNA/RNA and avoiding chromosomal lesions.</text>
</comment>
<feature type="binding site" evidence="10">
    <location>
        <begin position="223"/>
        <end position="224"/>
    </location>
    <ligand>
        <name>substrate</name>
    </ligand>
</feature>
<dbReference type="PANTHER" id="PTHR11067:SF9">
    <property type="entry name" value="INOSINE TRIPHOSPHATE PYROPHOSPHATASE"/>
    <property type="match status" value="1"/>
</dbReference>
<dbReference type="Pfam" id="PF01725">
    <property type="entry name" value="Ham1p_like"/>
    <property type="match status" value="1"/>
</dbReference>
<evidence type="ECO:0000256" key="10">
    <source>
        <dbReference type="HAMAP-Rule" id="MF_01405"/>
    </source>
</evidence>
<feature type="binding site" evidence="10">
    <location>
        <begin position="45"/>
        <end position="50"/>
    </location>
    <ligand>
        <name>substrate</name>
    </ligand>
</feature>
<keyword evidence="4 10" id="KW-0547">Nucleotide-binding</keyword>
<evidence type="ECO:0000256" key="8">
    <source>
        <dbReference type="ARBA" id="ARBA00051875"/>
    </source>
</evidence>
<comment type="catalytic activity">
    <reaction evidence="10">
        <text>ITP + H2O = IMP + diphosphate + H(+)</text>
        <dbReference type="Rhea" id="RHEA:29399"/>
        <dbReference type="ChEBI" id="CHEBI:15377"/>
        <dbReference type="ChEBI" id="CHEBI:15378"/>
        <dbReference type="ChEBI" id="CHEBI:33019"/>
        <dbReference type="ChEBI" id="CHEBI:58053"/>
        <dbReference type="ChEBI" id="CHEBI:61402"/>
        <dbReference type="EC" id="3.6.1.66"/>
    </reaction>
</comment>
<dbReference type="EMBL" id="VMQU01000095">
    <property type="protein sequence ID" value="TVS85592.1"/>
    <property type="molecule type" value="Genomic_DNA"/>
</dbReference>
<dbReference type="Gene3D" id="3.90.950.10">
    <property type="match status" value="1"/>
</dbReference>
<protein>
    <recommendedName>
        <fullName evidence="10">dITP/XTP pyrophosphatase</fullName>
        <ecNumber evidence="10">3.6.1.66</ecNumber>
    </recommendedName>
    <alternativeName>
        <fullName evidence="10">Non-canonical purine NTP pyrophosphatase</fullName>
    </alternativeName>
    <alternativeName>
        <fullName evidence="10">Non-standard purine NTP pyrophosphatase</fullName>
    </alternativeName>
    <alternativeName>
        <fullName evidence="10">Nucleoside-triphosphate diphosphatase</fullName>
    </alternativeName>
    <alternativeName>
        <fullName evidence="10">Nucleoside-triphosphate pyrophosphatase</fullName>
        <shortName evidence="10">NTPase</shortName>
    </alternativeName>
</protein>
<keyword evidence="3 10" id="KW-0479">Metal-binding</keyword>
<evidence type="ECO:0000256" key="3">
    <source>
        <dbReference type="ARBA" id="ARBA00022723"/>
    </source>
</evidence>
<keyword evidence="12" id="KW-1185">Reference proteome</keyword>
<comment type="caution">
    <text evidence="10">Lacks conserved residue(s) required for the propagation of feature annotation.</text>
</comment>
<organism evidence="11 12">
    <name type="scientific">Mycobacterium helveticum</name>
    <dbReference type="NCBI Taxonomy" id="2592811"/>
    <lineage>
        <taxon>Bacteria</taxon>
        <taxon>Bacillati</taxon>
        <taxon>Actinomycetota</taxon>
        <taxon>Actinomycetes</taxon>
        <taxon>Mycobacteriales</taxon>
        <taxon>Mycobacteriaceae</taxon>
        <taxon>Mycobacterium</taxon>
    </lineage>
</organism>
<dbReference type="Proteomes" id="UP000320513">
    <property type="component" value="Unassembled WGS sequence"/>
</dbReference>
<evidence type="ECO:0000313" key="12">
    <source>
        <dbReference type="Proteomes" id="UP000320513"/>
    </source>
</evidence>
<dbReference type="GO" id="GO:0046872">
    <property type="term" value="F:metal ion binding"/>
    <property type="evidence" value="ECO:0007669"/>
    <property type="project" value="UniProtKB-KW"/>
</dbReference>
<proteinExistence type="inferred from homology"/>
<feature type="active site" description="Proton acceptor" evidence="10">
    <location>
        <position position="110"/>
    </location>
</feature>
<dbReference type="GO" id="GO:0035870">
    <property type="term" value="F:dITP diphosphatase activity"/>
    <property type="evidence" value="ECO:0007669"/>
    <property type="project" value="UniProtKB-UniRule"/>
</dbReference>
<name>A0A557XIQ5_9MYCO</name>
<dbReference type="PANTHER" id="PTHR11067">
    <property type="entry name" value="INOSINE TRIPHOSPHATE PYROPHOSPHATASE/HAM1 PROTEIN"/>
    <property type="match status" value="1"/>
</dbReference>
<dbReference type="InterPro" id="IPR020922">
    <property type="entry name" value="dITP/XTP_pyrophosphatase"/>
</dbReference>
<feature type="binding site" evidence="10">
    <location>
        <position position="218"/>
    </location>
    <ligand>
        <name>substrate</name>
    </ligand>
</feature>
<dbReference type="AlphaFoldDB" id="A0A557XIQ5"/>
<dbReference type="GO" id="GO:0036222">
    <property type="term" value="F:XTP diphosphatase activity"/>
    <property type="evidence" value="ECO:0007669"/>
    <property type="project" value="UniProtKB-UniRule"/>
</dbReference>
<accession>A0A557XIQ5</accession>
<feature type="binding site" evidence="10">
    <location>
        <begin position="192"/>
        <end position="195"/>
    </location>
    <ligand>
        <name>substrate</name>
    </ligand>
</feature>
<comment type="catalytic activity">
    <reaction evidence="8 10">
        <text>dITP + H2O = dIMP + diphosphate + H(+)</text>
        <dbReference type="Rhea" id="RHEA:28342"/>
        <dbReference type="ChEBI" id="CHEBI:15377"/>
        <dbReference type="ChEBI" id="CHEBI:15378"/>
        <dbReference type="ChEBI" id="CHEBI:33019"/>
        <dbReference type="ChEBI" id="CHEBI:61194"/>
        <dbReference type="ChEBI" id="CHEBI:61382"/>
        <dbReference type="EC" id="3.6.1.66"/>
    </reaction>
</comment>
<comment type="similarity">
    <text evidence="1 10">Belongs to the HAM1 NTPase family.</text>
</comment>
<feature type="binding site" evidence="10">
    <location>
        <position position="111"/>
    </location>
    <ligand>
        <name>substrate</name>
    </ligand>
</feature>
<dbReference type="InterPro" id="IPR002637">
    <property type="entry name" value="RdgB/HAM1"/>
</dbReference>
<dbReference type="InterPro" id="IPR029001">
    <property type="entry name" value="ITPase-like_fam"/>
</dbReference>
<reference evidence="11 12" key="1">
    <citation type="submission" date="2019-07" db="EMBL/GenBank/DDBJ databases">
        <title>New Mycobacterium species.</title>
        <authorList>
            <person name="Tortoli E."/>
            <person name="Ghielmetti G."/>
            <person name="Friedel U."/>
            <person name="Trovato A."/>
        </authorList>
    </citation>
    <scope>NUCLEOTIDE SEQUENCE [LARGE SCALE GENOMIC DNA]</scope>
    <source>
        <strain evidence="11 12">16-83</strain>
    </source>
</reference>
<sequence length="244" mass="25980">MSLWADRARRARWPFRLTLSCAHRLPTEGDRHGPDRAVTRLLVASRNRKKLAELRRVLDGAELSGLTLLSLDDVPPFDEAPETGATFEDNALAKARDGFAATGLACVADDSGLEVAALNGMPGVLSARWSGDHGADAANTALLLAQLRDVPDERRGAAFISACALVWASGEVVVRGEWTGRIAREPRGDGGFGYDPVFVPDGPGSDDRTAAQLTPAEKDAVSHRGRALALLVPSLRELAARGRA</sequence>
<keyword evidence="7 10" id="KW-0546">Nucleotide metabolism</keyword>
<dbReference type="SUPFAM" id="SSF52972">
    <property type="entry name" value="ITPase-like"/>
    <property type="match status" value="1"/>
</dbReference>
<dbReference type="CDD" id="cd00515">
    <property type="entry name" value="HAM1"/>
    <property type="match status" value="1"/>
</dbReference>
<dbReference type="GO" id="GO:0009146">
    <property type="term" value="P:purine nucleoside triphosphate catabolic process"/>
    <property type="evidence" value="ECO:0007669"/>
    <property type="project" value="UniProtKB-UniRule"/>
</dbReference>
<evidence type="ECO:0000256" key="5">
    <source>
        <dbReference type="ARBA" id="ARBA00022801"/>
    </source>
</evidence>
<keyword evidence="5 10" id="KW-0378">Hydrolase</keyword>
<evidence type="ECO:0000256" key="4">
    <source>
        <dbReference type="ARBA" id="ARBA00022741"/>
    </source>
</evidence>
<dbReference type="GO" id="GO:0036220">
    <property type="term" value="F:ITP diphosphatase activity"/>
    <property type="evidence" value="ECO:0007669"/>
    <property type="project" value="UniProtKB-UniRule"/>
</dbReference>
<comment type="catalytic activity">
    <reaction evidence="9 10">
        <text>XTP + H2O = XMP + diphosphate + H(+)</text>
        <dbReference type="Rhea" id="RHEA:28610"/>
        <dbReference type="ChEBI" id="CHEBI:15377"/>
        <dbReference type="ChEBI" id="CHEBI:15378"/>
        <dbReference type="ChEBI" id="CHEBI:33019"/>
        <dbReference type="ChEBI" id="CHEBI:57464"/>
        <dbReference type="ChEBI" id="CHEBI:61314"/>
        <dbReference type="EC" id="3.6.1.66"/>
    </reaction>
</comment>
<evidence type="ECO:0000256" key="9">
    <source>
        <dbReference type="ARBA" id="ARBA00052017"/>
    </source>
</evidence>
<dbReference type="EC" id="3.6.1.66" evidence="10"/>
<dbReference type="FunFam" id="3.90.950.10:FF:000001">
    <property type="entry name" value="dITP/XTP pyrophosphatase"/>
    <property type="match status" value="1"/>
</dbReference>
<comment type="subunit">
    <text evidence="2 10">Homodimer.</text>
</comment>
<dbReference type="GO" id="GO:0017111">
    <property type="term" value="F:ribonucleoside triphosphate phosphatase activity"/>
    <property type="evidence" value="ECO:0007669"/>
    <property type="project" value="InterPro"/>
</dbReference>
<evidence type="ECO:0000256" key="7">
    <source>
        <dbReference type="ARBA" id="ARBA00023080"/>
    </source>
</evidence>
<comment type="caution">
    <text evidence="11">The sequence shown here is derived from an EMBL/GenBank/DDBJ whole genome shotgun (WGS) entry which is preliminary data.</text>
</comment>
<evidence type="ECO:0000256" key="6">
    <source>
        <dbReference type="ARBA" id="ARBA00022842"/>
    </source>
</evidence>